<dbReference type="AlphaFoldDB" id="A0A3P7MHN9"/>
<evidence type="ECO:0000256" key="1">
    <source>
        <dbReference type="ARBA" id="ARBA00022729"/>
    </source>
</evidence>
<keyword evidence="3" id="KW-0812">Transmembrane</keyword>
<dbReference type="Proteomes" id="UP000271889">
    <property type="component" value="Unassembled WGS sequence"/>
</dbReference>
<dbReference type="PANTHER" id="PTHR10161:SF14">
    <property type="entry name" value="TARTRATE-RESISTANT ACID PHOSPHATASE TYPE 5"/>
    <property type="match status" value="1"/>
</dbReference>
<evidence type="ECO:0000313" key="5">
    <source>
        <dbReference type="Proteomes" id="UP000271889"/>
    </source>
</evidence>
<keyword evidence="1" id="KW-0732">Signal</keyword>
<reference evidence="4 5" key="1">
    <citation type="submission" date="2018-11" db="EMBL/GenBank/DDBJ databases">
        <authorList>
            <consortium name="Pathogen Informatics"/>
        </authorList>
    </citation>
    <scope>NUCLEOTIDE SEQUENCE [LARGE SCALE GENOMIC DNA]</scope>
</reference>
<feature type="transmembrane region" description="Helical" evidence="3">
    <location>
        <begin position="47"/>
        <end position="67"/>
    </location>
</feature>
<accession>A0A3P7MHN9</accession>
<dbReference type="SUPFAM" id="SSF56300">
    <property type="entry name" value="Metallo-dependent phosphatases"/>
    <property type="match status" value="1"/>
</dbReference>
<evidence type="ECO:0000313" key="4">
    <source>
        <dbReference type="EMBL" id="VDN29005.1"/>
    </source>
</evidence>
<dbReference type="Gene3D" id="3.60.21.10">
    <property type="match status" value="1"/>
</dbReference>
<dbReference type="OrthoDB" id="411211at2759"/>
<dbReference type="PANTHER" id="PTHR10161">
    <property type="entry name" value="TARTRATE-RESISTANT ACID PHOSPHATASE TYPE 5"/>
    <property type="match status" value="1"/>
</dbReference>
<organism evidence="4 5">
    <name type="scientific">Cylicostephanus goldi</name>
    <name type="common">Nematode worm</name>
    <dbReference type="NCBI Taxonomy" id="71465"/>
    <lineage>
        <taxon>Eukaryota</taxon>
        <taxon>Metazoa</taxon>
        <taxon>Ecdysozoa</taxon>
        <taxon>Nematoda</taxon>
        <taxon>Chromadorea</taxon>
        <taxon>Rhabditida</taxon>
        <taxon>Rhabditina</taxon>
        <taxon>Rhabditomorpha</taxon>
        <taxon>Strongyloidea</taxon>
        <taxon>Strongylidae</taxon>
        <taxon>Cylicostephanus</taxon>
    </lineage>
</organism>
<keyword evidence="2" id="KW-0378">Hydrolase</keyword>
<protein>
    <recommendedName>
        <fullName evidence="6">Calcineurin-like phosphoesterase domain-containing protein</fullName>
    </recommendedName>
</protein>
<keyword evidence="3" id="KW-0472">Membrane</keyword>
<name>A0A3P7MHN9_CYLGO</name>
<keyword evidence="5" id="KW-1185">Reference proteome</keyword>
<dbReference type="GO" id="GO:0016787">
    <property type="term" value="F:hydrolase activity"/>
    <property type="evidence" value="ECO:0007669"/>
    <property type="project" value="UniProtKB-KW"/>
</dbReference>
<dbReference type="InterPro" id="IPR029052">
    <property type="entry name" value="Metallo-depent_PP-like"/>
</dbReference>
<evidence type="ECO:0000256" key="3">
    <source>
        <dbReference type="SAM" id="Phobius"/>
    </source>
</evidence>
<feature type="transmembrane region" description="Helical" evidence="3">
    <location>
        <begin position="7"/>
        <end position="27"/>
    </location>
</feature>
<dbReference type="InterPro" id="IPR051558">
    <property type="entry name" value="Metallophosphoesterase_PAP"/>
</dbReference>
<evidence type="ECO:0008006" key="6">
    <source>
        <dbReference type="Google" id="ProtNLM"/>
    </source>
</evidence>
<evidence type="ECO:0000256" key="2">
    <source>
        <dbReference type="ARBA" id="ARBA00022801"/>
    </source>
</evidence>
<keyword evidence="3" id="KW-1133">Transmembrane helix</keyword>
<sequence>MQRGIIAILGLVIFGMAVIGTITSSFVEIDSDPVSEVSIDKAPSDSLRLIVVGDTGGLPVYPYFSYAQKRVAKAMEKVAESKKVQYVINVGDNIYFTGVENEYDPRFLVSFEPIIWKQSTVLVLFTCLTVK</sequence>
<gene>
    <name evidence="4" type="ORF">CGOC_LOCUS11133</name>
</gene>
<dbReference type="EMBL" id="UYRV01114624">
    <property type="protein sequence ID" value="VDN29005.1"/>
    <property type="molecule type" value="Genomic_DNA"/>
</dbReference>
<proteinExistence type="predicted"/>